<organism evidence="6 7">
    <name type="scientific">Geodia barretti</name>
    <name type="common">Barrett's horny sponge</name>
    <dbReference type="NCBI Taxonomy" id="519541"/>
    <lineage>
        <taxon>Eukaryota</taxon>
        <taxon>Metazoa</taxon>
        <taxon>Porifera</taxon>
        <taxon>Demospongiae</taxon>
        <taxon>Heteroscleromorpha</taxon>
        <taxon>Tetractinellida</taxon>
        <taxon>Astrophorina</taxon>
        <taxon>Geodiidae</taxon>
        <taxon>Geodia</taxon>
    </lineage>
</organism>
<evidence type="ECO:0000256" key="2">
    <source>
        <dbReference type="ARBA" id="ARBA00022723"/>
    </source>
</evidence>
<dbReference type="InterPro" id="IPR017941">
    <property type="entry name" value="Rieske_2Fe-2S"/>
</dbReference>
<dbReference type="InterPro" id="IPR036922">
    <property type="entry name" value="Rieske_2Fe-2S_sf"/>
</dbReference>
<dbReference type="CDD" id="cd03528">
    <property type="entry name" value="Rieske_RO_ferredoxin"/>
    <property type="match status" value="1"/>
</dbReference>
<dbReference type="GO" id="GO:0046872">
    <property type="term" value="F:metal ion binding"/>
    <property type="evidence" value="ECO:0007669"/>
    <property type="project" value="UniProtKB-KW"/>
</dbReference>
<feature type="domain" description="Rieske" evidence="5">
    <location>
        <begin position="5"/>
        <end position="100"/>
    </location>
</feature>
<dbReference type="EMBL" id="CASHTH010000436">
    <property type="protein sequence ID" value="CAI8001377.1"/>
    <property type="molecule type" value="Genomic_DNA"/>
</dbReference>
<name>A0AA35R265_GEOBA</name>
<keyword evidence="4" id="KW-0411">Iron-sulfur</keyword>
<dbReference type="AlphaFoldDB" id="A0AA35R265"/>
<evidence type="ECO:0000256" key="3">
    <source>
        <dbReference type="ARBA" id="ARBA00023004"/>
    </source>
</evidence>
<keyword evidence="7" id="KW-1185">Reference proteome</keyword>
<evidence type="ECO:0000313" key="7">
    <source>
        <dbReference type="Proteomes" id="UP001174909"/>
    </source>
</evidence>
<accession>A0AA35R265</accession>
<dbReference type="PANTHER" id="PTHR21496:SF23">
    <property type="entry name" value="3-PHENYLPROPIONATE_CINNAMIC ACID DIOXYGENASE FERREDOXIN SUBUNIT"/>
    <property type="match status" value="1"/>
</dbReference>
<evidence type="ECO:0000313" key="6">
    <source>
        <dbReference type="EMBL" id="CAI8001377.1"/>
    </source>
</evidence>
<dbReference type="Proteomes" id="UP001174909">
    <property type="component" value="Unassembled WGS sequence"/>
</dbReference>
<proteinExistence type="predicted"/>
<reference evidence="6" key="1">
    <citation type="submission" date="2023-03" db="EMBL/GenBank/DDBJ databases">
        <authorList>
            <person name="Steffen K."/>
            <person name="Cardenas P."/>
        </authorList>
    </citation>
    <scope>NUCLEOTIDE SEQUENCE</scope>
</reference>
<evidence type="ECO:0000256" key="4">
    <source>
        <dbReference type="ARBA" id="ARBA00023014"/>
    </source>
</evidence>
<dbReference type="GO" id="GO:0051537">
    <property type="term" value="F:2 iron, 2 sulfur cluster binding"/>
    <property type="evidence" value="ECO:0007669"/>
    <property type="project" value="UniProtKB-KW"/>
</dbReference>
<gene>
    <name evidence="6" type="ORF">GBAR_LOCUS3177</name>
</gene>
<dbReference type="PROSITE" id="PS51296">
    <property type="entry name" value="RIESKE"/>
    <property type="match status" value="1"/>
</dbReference>
<protein>
    <submittedName>
        <fullName evidence="6">Biphenyl 2,3-dioxygenase, ferredoxin component</fullName>
    </submittedName>
</protein>
<keyword evidence="3" id="KW-0408">Iron</keyword>
<evidence type="ECO:0000259" key="5">
    <source>
        <dbReference type="PROSITE" id="PS51296"/>
    </source>
</evidence>
<dbReference type="Gene3D" id="2.102.10.10">
    <property type="entry name" value="Rieske [2Fe-2S] iron-sulphur domain"/>
    <property type="match status" value="1"/>
</dbReference>
<dbReference type="SUPFAM" id="SSF50022">
    <property type="entry name" value="ISP domain"/>
    <property type="match status" value="1"/>
</dbReference>
<dbReference type="Pfam" id="PF00355">
    <property type="entry name" value="Rieske"/>
    <property type="match status" value="1"/>
</dbReference>
<dbReference type="PANTHER" id="PTHR21496">
    <property type="entry name" value="FERREDOXIN-RELATED"/>
    <property type="match status" value="1"/>
</dbReference>
<evidence type="ECO:0000256" key="1">
    <source>
        <dbReference type="ARBA" id="ARBA00022714"/>
    </source>
</evidence>
<sequence length="108" mass="11320">MADFVKVAAVSEVSPGDMKVVDVGDDQVLIVNVDGEVHACDDICSHAYASLSEGDLDGAEVQCPLHGAIFNVRTGKVLTPPAVDALRTFEVKVEGDDILVGPAREVEA</sequence>
<keyword evidence="1" id="KW-0001">2Fe-2S</keyword>
<keyword evidence="2" id="KW-0479">Metal-binding</keyword>
<comment type="caution">
    <text evidence="6">The sequence shown here is derived from an EMBL/GenBank/DDBJ whole genome shotgun (WGS) entry which is preliminary data.</text>
</comment>